<dbReference type="PANTHER" id="PTHR43386:SF2">
    <property type="entry name" value="OLIGOPEPTIDE TRANSPORT SYSTEM PERMEASE PROTEIN OPPC"/>
    <property type="match status" value="1"/>
</dbReference>
<dbReference type="Pfam" id="PF00528">
    <property type="entry name" value="BPD_transp_1"/>
    <property type="match status" value="1"/>
</dbReference>
<proteinExistence type="inferred from homology"/>
<evidence type="ECO:0000256" key="9">
    <source>
        <dbReference type="ARBA" id="ARBA00023136"/>
    </source>
</evidence>
<feature type="transmembrane region" description="Helical" evidence="12">
    <location>
        <begin position="312"/>
        <end position="332"/>
    </location>
</feature>
<keyword evidence="3" id="KW-1003">Cell membrane</keyword>
<evidence type="ECO:0000259" key="14">
    <source>
        <dbReference type="PROSITE" id="PS50928"/>
    </source>
</evidence>
<accession>A0A2A9D3I2</accession>
<dbReference type="InterPro" id="IPR035906">
    <property type="entry name" value="MetI-like_sf"/>
</dbReference>
<keyword evidence="7" id="KW-0653">Protein transport</keyword>
<evidence type="ECO:0000256" key="8">
    <source>
        <dbReference type="ARBA" id="ARBA00022989"/>
    </source>
</evidence>
<feature type="transmembrane region" description="Helical" evidence="12">
    <location>
        <begin position="70"/>
        <end position="93"/>
    </location>
</feature>
<dbReference type="GO" id="GO:0055085">
    <property type="term" value="P:transmembrane transport"/>
    <property type="evidence" value="ECO:0007669"/>
    <property type="project" value="InterPro"/>
</dbReference>
<dbReference type="SUPFAM" id="SSF161098">
    <property type="entry name" value="MetI-like"/>
    <property type="match status" value="1"/>
</dbReference>
<reference evidence="15 16" key="1">
    <citation type="submission" date="2017-10" db="EMBL/GenBank/DDBJ databases">
        <title>Sequencing the genomes of 1000 actinobacteria strains.</title>
        <authorList>
            <person name="Klenk H.-P."/>
        </authorList>
    </citation>
    <scope>NUCLEOTIDE SEQUENCE [LARGE SCALE GENOMIC DNA]</scope>
    <source>
        <strain evidence="15 16">DSM 21801</strain>
    </source>
</reference>
<evidence type="ECO:0000256" key="13">
    <source>
        <dbReference type="SAM" id="MobiDB-lite"/>
    </source>
</evidence>
<keyword evidence="9 12" id="KW-0472">Membrane</keyword>
<dbReference type="EMBL" id="PDJD01000001">
    <property type="protein sequence ID" value="PFG20400.1"/>
    <property type="molecule type" value="Genomic_DNA"/>
</dbReference>
<name>A0A2A9D3I2_9MICO</name>
<gene>
    <name evidence="15" type="ORF">ATL40_1998</name>
</gene>
<keyword evidence="2 12" id="KW-0813">Transport</keyword>
<keyword evidence="8 12" id="KW-1133">Transmembrane helix</keyword>
<evidence type="ECO:0000256" key="11">
    <source>
        <dbReference type="ARBA" id="ARBA00072251"/>
    </source>
</evidence>
<evidence type="ECO:0000256" key="1">
    <source>
        <dbReference type="ARBA" id="ARBA00004429"/>
    </source>
</evidence>
<evidence type="ECO:0000256" key="5">
    <source>
        <dbReference type="ARBA" id="ARBA00022692"/>
    </source>
</evidence>
<dbReference type="GO" id="GO:0005886">
    <property type="term" value="C:plasma membrane"/>
    <property type="evidence" value="ECO:0007669"/>
    <property type="project" value="UniProtKB-SubCell"/>
</dbReference>
<dbReference type="CDD" id="cd06261">
    <property type="entry name" value="TM_PBP2"/>
    <property type="match status" value="1"/>
</dbReference>
<dbReference type="Proteomes" id="UP000224915">
    <property type="component" value="Unassembled WGS sequence"/>
</dbReference>
<dbReference type="GO" id="GO:0015031">
    <property type="term" value="P:protein transport"/>
    <property type="evidence" value="ECO:0007669"/>
    <property type="project" value="UniProtKB-KW"/>
</dbReference>
<feature type="transmembrane region" description="Helical" evidence="12">
    <location>
        <begin position="256"/>
        <end position="278"/>
    </location>
</feature>
<feature type="transmembrane region" description="Helical" evidence="12">
    <location>
        <begin position="204"/>
        <end position="225"/>
    </location>
</feature>
<keyword evidence="5 12" id="KW-0812">Transmembrane</keyword>
<dbReference type="Gene3D" id="1.10.3720.10">
    <property type="entry name" value="MetI-like"/>
    <property type="match status" value="1"/>
</dbReference>
<dbReference type="InterPro" id="IPR050366">
    <property type="entry name" value="BP-dependent_transpt_permease"/>
</dbReference>
<organism evidence="15 16">
    <name type="scientific">Serinibacter salmoneus</name>
    <dbReference type="NCBI Taxonomy" id="556530"/>
    <lineage>
        <taxon>Bacteria</taxon>
        <taxon>Bacillati</taxon>
        <taxon>Actinomycetota</taxon>
        <taxon>Actinomycetes</taxon>
        <taxon>Micrococcales</taxon>
        <taxon>Beutenbergiaceae</taxon>
        <taxon>Serinibacter</taxon>
    </lineage>
</organism>
<dbReference type="Pfam" id="PF12911">
    <property type="entry name" value="OppC_N"/>
    <property type="match status" value="1"/>
</dbReference>
<evidence type="ECO:0000256" key="2">
    <source>
        <dbReference type="ARBA" id="ARBA00022448"/>
    </source>
</evidence>
<evidence type="ECO:0000256" key="3">
    <source>
        <dbReference type="ARBA" id="ARBA00022475"/>
    </source>
</evidence>
<feature type="compositionally biased region" description="Basic and acidic residues" evidence="13">
    <location>
        <begin position="1"/>
        <end position="25"/>
    </location>
</feature>
<feature type="domain" description="ABC transmembrane type-1" evidence="14">
    <location>
        <begin position="142"/>
        <end position="332"/>
    </location>
</feature>
<sequence length="348" mass="37881">MSDRNPGDNEGREDREESLHAEEIMPGKSRHAPTPQPGGMVGLEMEPESQQKSYSQGALIRRRFFRHRGAIVAMVVLAFITVLAFTSIGFGPIPGWWGKEFTTTGATVDGGRPTIGWFTLGEHPFGQDTVGRDYFALVMRGTQISLVIAFVVGILSTLIGAIIGGLAGYYRGWVESLLMRMTDLLIIIPLLVLAAVLARSFGDSGIMVLALVLAAVTWTSLARLVRGEVLSLREREFVSAAQAIGTSSGRIIRKHILPNTIGVIIVNTTFSISAAILLETSLSFLGFGVQPPDVSLGSLISTYQNAFTVRPWLFWFPGLFIVAIALCVNFIGDGLRDAFDPRQNRNKD</sequence>
<dbReference type="GO" id="GO:0015833">
    <property type="term" value="P:peptide transport"/>
    <property type="evidence" value="ECO:0007669"/>
    <property type="project" value="UniProtKB-KW"/>
</dbReference>
<keyword evidence="6" id="KW-0571">Peptide transport</keyword>
<evidence type="ECO:0000313" key="16">
    <source>
        <dbReference type="Proteomes" id="UP000224915"/>
    </source>
</evidence>
<dbReference type="PANTHER" id="PTHR43386">
    <property type="entry name" value="OLIGOPEPTIDE TRANSPORT SYSTEM PERMEASE PROTEIN APPC"/>
    <property type="match status" value="1"/>
</dbReference>
<dbReference type="AlphaFoldDB" id="A0A2A9D3I2"/>
<keyword evidence="4" id="KW-0997">Cell inner membrane</keyword>
<evidence type="ECO:0000256" key="10">
    <source>
        <dbReference type="ARBA" id="ARBA00024202"/>
    </source>
</evidence>
<comment type="subcellular location">
    <subcellularLocation>
        <location evidence="1">Cell inner membrane</location>
        <topology evidence="1">Multi-pass membrane protein</topology>
    </subcellularLocation>
    <subcellularLocation>
        <location evidence="12">Cell membrane</location>
        <topology evidence="12">Multi-pass membrane protein</topology>
    </subcellularLocation>
</comment>
<evidence type="ECO:0000256" key="4">
    <source>
        <dbReference type="ARBA" id="ARBA00022519"/>
    </source>
</evidence>
<dbReference type="InterPro" id="IPR025966">
    <property type="entry name" value="OppC_N"/>
</dbReference>
<comment type="similarity">
    <text evidence="10">Belongs to the binding-protein-dependent transport system permease family. OppBC subfamily.</text>
</comment>
<keyword evidence="16" id="KW-1185">Reference proteome</keyword>
<evidence type="ECO:0000313" key="15">
    <source>
        <dbReference type="EMBL" id="PFG20400.1"/>
    </source>
</evidence>
<evidence type="ECO:0000256" key="6">
    <source>
        <dbReference type="ARBA" id="ARBA00022856"/>
    </source>
</evidence>
<evidence type="ECO:0000256" key="7">
    <source>
        <dbReference type="ARBA" id="ARBA00022927"/>
    </source>
</evidence>
<feature type="transmembrane region" description="Helical" evidence="12">
    <location>
        <begin position="144"/>
        <end position="170"/>
    </location>
</feature>
<protein>
    <recommendedName>
        <fullName evidence="11">Oligopeptide transport system permease protein OppC</fullName>
    </recommendedName>
</protein>
<comment type="caution">
    <text evidence="15">The sequence shown here is derived from an EMBL/GenBank/DDBJ whole genome shotgun (WGS) entry which is preliminary data.</text>
</comment>
<evidence type="ECO:0000256" key="12">
    <source>
        <dbReference type="RuleBase" id="RU363032"/>
    </source>
</evidence>
<dbReference type="PROSITE" id="PS50928">
    <property type="entry name" value="ABC_TM1"/>
    <property type="match status" value="1"/>
</dbReference>
<feature type="transmembrane region" description="Helical" evidence="12">
    <location>
        <begin position="177"/>
        <end position="198"/>
    </location>
</feature>
<dbReference type="InterPro" id="IPR000515">
    <property type="entry name" value="MetI-like"/>
</dbReference>
<feature type="region of interest" description="Disordered" evidence="13">
    <location>
        <begin position="1"/>
        <end position="48"/>
    </location>
</feature>